<dbReference type="InterPro" id="IPR036061">
    <property type="entry name" value="CheW-like_dom_sf"/>
</dbReference>
<evidence type="ECO:0000259" key="1">
    <source>
        <dbReference type="PROSITE" id="PS50851"/>
    </source>
</evidence>
<dbReference type="GO" id="GO:0007165">
    <property type="term" value="P:signal transduction"/>
    <property type="evidence" value="ECO:0007669"/>
    <property type="project" value="InterPro"/>
</dbReference>
<accession>A0A7D5ZFW5</accession>
<proteinExistence type="predicted"/>
<dbReference type="Gene3D" id="2.30.30.40">
    <property type="entry name" value="SH3 Domains"/>
    <property type="match status" value="1"/>
</dbReference>
<protein>
    <submittedName>
        <fullName evidence="2">Chemotaxis protein CheW</fullName>
    </submittedName>
</protein>
<name>A0A7D5ZFW5_9NEIS</name>
<organism evidence="2 3">
    <name type="scientific">Chitinibacter fontanus</name>
    <dbReference type="NCBI Taxonomy" id="1737446"/>
    <lineage>
        <taxon>Bacteria</taxon>
        <taxon>Pseudomonadati</taxon>
        <taxon>Pseudomonadota</taxon>
        <taxon>Betaproteobacteria</taxon>
        <taxon>Neisseriales</taxon>
        <taxon>Chitinibacteraceae</taxon>
        <taxon>Chitinibacter</taxon>
    </lineage>
</organism>
<dbReference type="KEGG" id="cfon:HZU75_09505"/>
<dbReference type="SMART" id="SM00260">
    <property type="entry name" value="CheW"/>
    <property type="match status" value="1"/>
</dbReference>
<gene>
    <name evidence="2" type="ORF">HZU75_09505</name>
</gene>
<sequence length="171" mass="18548">MAKRISLREYQQGVMNRLQSAAAVAQVDARLGIMIGTENWLVDLGDVAEVMPVPVVAPVPLGFAWFKGVANIRGNLVSVSDLPAFFGLQHGGFTSMSRLVLLQPRHLPHAAVLVNRMLGLKHLADLTLQDADPARQPWLGEVYQDAAGQSWKTLNVAELVSQPSFLQTGIA</sequence>
<dbReference type="EMBL" id="CP058952">
    <property type="protein sequence ID" value="QLI81748.1"/>
    <property type="molecule type" value="Genomic_DNA"/>
</dbReference>
<dbReference type="Proteomes" id="UP000510822">
    <property type="component" value="Chromosome"/>
</dbReference>
<feature type="domain" description="CheW-like" evidence="1">
    <location>
        <begin position="27"/>
        <end position="165"/>
    </location>
</feature>
<dbReference type="Gene3D" id="2.40.50.180">
    <property type="entry name" value="CheA-289, Domain 4"/>
    <property type="match status" value="1"/>
</dbReference>
<dbReference type="GO" id="GO:0006935">
    <property type="term" value="P:chemotaxis"/>
    <property type="evidence" value="ECO:0007669"/>
    <property type="project" value="InterPro"/>
</dbReference>
<dbReference type="InterPro" id="IPR002545">
    <property type="entry name" value="CheW-lke_dom"/>
</dbReference>
<keyword evidence="3" id="KW-1185">Reference proteome</keyword>
<dbReference type="AlphaFoldDB" id="A0A7D5ZFW5"/>
<evidence type="ECO:0000313" key="3">
    <source>
        <dbReference type="Proteomes" id="UP000510822"/>
    </source>
</evidence>
<dbReference type="RefSeq" id="WP_180305856.1">
    <property type="nucleotide sequence ID" value="NZ_CP058952.1"/>
</dbReference>
<reference evidence="2 3" key="1">
    <citation type="journal article" date="2016" name="Int. J. Syst. Evol. Microbiol.">
        <title>Chitinibacter fontanus sp. nov., isolated from a spring.</title>
        <authorList>
            <person name="Sheu S.Y."/>
            <person name="Li Y.S."/>
            <person name="Young C.C."/>
            <person name="Chen W.M."/>
        </authorList>
    </citation>
    <scope>NUCLEOTIDE SEQUENCE [LARGE SCALE GENOMIC DNA]</scope>
    <source>
        <strain evidence="2 3">STM-7</strain>
    </source>
</reference>
<dbReference type="Pfam" id="PF01584">
    <property type="entry name" value="CheW"/>
    <property type="match status" value="1"/>
</dbReference>
<dbReference type="PROSITE" id="PS50851">
    <property type="entry name" value="CHEW"/>
    <property type="match status" value="1"/>
</dbReference>
<dbReference type="SUPFAM" id="SSF50341">
    <property type="entry name" value="CheW-like"/>
    <property type="match status" value="1"/>
</dbReference>
<evidence type="ECO:0000313" key="2">
    <source>
        <dbReference type="EMBL" id="QLI81748.1"/>
    </source>
</evidence>